<protein>
    <submittedName>
        <fullName evidence="3">Uncharacterized protein</fullName>
    </submittedName>
</protein>
<feature type="transmembrane region" description="Helical" evidence="2">
    <location>
        <begin position="42"/>
        <end position="58"/>
    </location>
</feature>
<evidence type="ECO:0000313" key="3">
    <source>
        <dbReference type="EMBL" id="WVZ05121.1"/>
    </source>
</evidence>
<keyword evidence="2" id="KW-0472">Membrane</keyword>
<evidence type="ECO:0000313" key="4">
    <source>
        <dbReference type="Proteomes" id="UP001374535"/>
    </source>
</evidence>
<dbReference type="EMBL" id="CP144695">
    <property type="protein sequence ID" value="WVZ05121.1"/>
    <property type="molecule type" value="Genomic_DNA"/>
</dbReference>
<dbReference type="InterPro" id="IPR036265">
    <property type="entry name" value="HIT-like_sf"/>
</dbReference>
<dbReference type="Gene3D" id="3.30.428.10">
    <property type="entry name" value="HIT-like"/>
    <property type="match status" value="1"/>
</dbReference>
<evidence type="ECO:0000256" key="2">
    <source>
        <dbReference type="SAM" id="Phobius"/>
    </source>
</evidence>
<reference evidence="3 4" key="1">
    <citation type="journal article" date="2023" name="Life. Sci Alliance">
        <title>Evolutionary insights into 3D genome organization and epigenetic landscape of Vigna mungo.</title>
        <authorList>
            <person name="Junaid A."/>
            <person name="Singh B."/>
            <person name="Bhatia S."/>
        </authorList>
    </citation>
    <scope>NUCLEOTIDE SEQUENCE [LARGE SCALE GENOMIC DNA]</scope>
    <source>
        <strain evidence="3">Urdbean</strain>
    </source>
</reference>
<evidence type="ECO:0000256" key="1">
    <source>
        <dbReference type="SAM" id="MobiDB-lite"/>
    </source>
</evidence>
<keyword evidence="2" id="KW-1133">Transmembrane helix</keyword>
<name>A0AAQ3NA83_VIGMU</name>
<feature type="region of interest" description="Disordered" evidence="1">
    <location>
        <begin position="67"/>
        <end position="89"/>
    </location>
</feature>
<accession>A0AAQ3NA83</accession>
<sequence length="113" mass="12452">MASKIEATLVSTPSPSDAPTIFDQIINKEIPSTVVYEDDKGFILHAMASIVLLLSLFVRTKNRSQVSTIAASSSDNSRDKSGWHVGRTKQRENDLGIGLEEILQEPKFSIHLI</sequence>
<keyword evidence="4" id="KW-1185">Reference proteome</keyword>
<dbReference type="SUPFAM" id="SSF54197">
    <property type="entry name" value="HIT-like"/>
    <property type="match status" value="1"/>
</dbReference>
<dbReference type="Proteomes" id="UP001374535">
    <property type="component" value="Chromosome 6"/>
</dbReference>
<gene>
    <name evidence="3" type="ORF">V8G54_018467</name>
</gene>
<proteinExistence type="predicted"/>
<organism evidence="3 4">
    <name type="scientific">Vigna mungo</name>
    <name type="common">Black gram</name>
    <name type="synonym">Phaseolus mungo</name>
    <dbReference type="NCBI Taxonomy" id="3915"/>
    <lineage>
        <taxon>Eukaryota</taxon>
        <taxon>Viridiplantae</taxon>
        <taxon>Streptophyta</taxon>
        <taxon>Embryophyta</taxon>
        <taxon>Tracheophyta</taxon>
        <taxon>Spermatophyta</taxon>
        <taxon>Magnoliopsida</taxon>
        <taxon>eudicotyledons</taxon>
        <taxon>Gunneridae</taxon>
        <taxon>Pentapetalae</taxon>
        <taxon>rosids</taxon>
        <taxon>fabids</taxon>
        <taxon>Fabales</taxon>
        <taxon>Fabaceae</taxon>
        <taxon>Papilionoideae</taxon>
        <taxon>50 kb inversion clade</taxon>
        <taxon>NPAAA clade</taxon>
        <taxon>indigoferoid/millettioid clade</taxon>
        <taxon>Phaseoleae</taxon>
        <taxon>Vigna</taxon>
    </lineage>
</organism>
<keyword evidence="2" id="KW-0812">Transmembrane</keyword>
<dbReference type="AlphaFoldDB" id="A0AAQ3NA83"/>